<name>A0A0M0BY47_9ARCH</name>
<dbReference type="Proteomes" id="UP000037237">
    <property type="component" value="Unassembled WGS sequence"/>
</dbReference>
<gene>
    <name evidence="1" type="ORF">AC477_01440</name>
</gene>
<proteinExistence type="predicted"/>
<comment type="caution">
    <text evidence="1">The sequence shown here is derived from an EMBL/GenBank/DDBJ whole genome shotgun (WGS) entry which is preliminary data.</text>
</comment>
<evidence type="ECO:0000313" key="1">
    <source>
        <dbReference type="EMBL" id="KON33543.1"/>
    </source>
</evidence>
<accession>A0A0M0BY47</accession>
<dbReference type="AlphaFoldDB" id="A0A0M0BY47"/>
<reference evidence="1 2" key="1">
    <citation type="submission" date="2015-06" db="EMBL/GenBank/DDBJ databases">
        <title>New insights into the roles of widespread benthic archaea in carbon and nitrogen cycling.</title>
        <authorList>
            <person name="Lazar C.S."/>
            <person name="Baker B.J."/>
            <person name="Seitz K.W."/>
            <person name="Hyde A.S."/>
            <person name="Dick G.J."/>
            <person name="Hinrichs K.-U."/>
            <person name="Teske A.P."/>
        </authorList>
    </citation>
    <scope>NUCLEOTIDE SEQUENCE [LARGE SCALE GENOMIC DNA]</scope>
    <source>
        <strain evidence="1">SG8-32-1</strain>
    </source>
</reference>
<protein>
    <submittedName>
        <fullName evidence="1">Uncharacterized protein</fullName>
    </submittedName>
</protein>
<organism evidence="1 2">
    <name type="scientific">miscellaneous Crenarchaeota group-1 archaeon SG8-32-1</name>
    <dbReference type="NCBI Taxonomy" id="1685124"/>
    <lineage>
        <taxon>Archaea</taxon>
        <taxon>Candidatus Bathyarchaeota</taxon>
        <taxon>MCG-1</taxon>
    </lineage>
</organism>
<sequence>MYTRKEIEKKLKNLRKRTKQLETFLEQASPTQVATFQVERWNSERSCTIVKINSLESRLERGEYKN</sequence>
<evidence type="ECO:0000313" key="2">
    <source>
        <dbReference type="Proteomes" id="UP000037237"/>
    </source>
</evidence>
<dbReference type="EMBL" id="LFWU01000027">
    <property type="protein sequence ID" value="KON33543.1"/>
    <property type="molecule type" value="Genomic_DNA"/>
</dbReference>